<name>A0A317ESG3_9SPHI</name>
<dbReference type="AlphaFoldDB" id="A0A317ESG3"/>
<organism evidence="1 2">
    <name type="scientific">Pedobacter yonginense</name>
    <dbReference type="NCBI Taxonomy" id="651869"/>
    <lineage>
        <taxon>Bacteria</taxon>
        <taxon>Pseudomonadati</taxon>
        <taxon>Bacteroidota</taxon>
        <taxon>Sphingobacteriia</taxon>
        <taxon>Sphingobacteriales</taxon>
        <taxon>Sphingobacteriaceae</taxon>
        <taxon>Pedobacter</taxon>
    </lineage>
</organism>
<accession>A0A317ESG3</accession>
<evidence type="ECO:0000313" key="1">
    <source>
        <dbReference type="EMBL" id="PWS29362.1"/>
    </source>
</evidence>
<proteinExistence type="predicted"/>
<reference evidence="1 2" key="1">
    <citation type="submission" date="2018-05" db="EMBL/GenBank/DDBJ databases">
        <title>Pedobacter paludis sp. nov., isolated from wetland soil.</title>
        <authorList>
            <person name="Zhang Y."/>
            <person name="Wang G."/>
        </authorList>
    </citation>
    <scope>NUCLEOTIDE SEQUENCE [LARGE SCALE GENOMIC DNA]</scope>
    <source>
        <strain evidence="1 2">KCTC22721</strain>
    </source>
</reference>
<protein>
    <submittedName>
        <fullName evidence="1">Uncharacterized protein</fullName>
    </submittedName>
</protein>
<gene>
    <name evidence="1" type="ORF">DHW03_05975</name>
</gene>
<keyword evidence="2" id="KW-1185">Reference proteome</keyword>
<comment type="caution">
    <text evidence="1">The sequence shown here is derived from an EMBL/GenBank/DDBJ whole genome shotgun (WGS) entry which is preliminary data.</text>
</comment>
<evidence type="ECO:0000313" key="2">
    <source>
        <dbReference type="Proteomes" id="UP000245379"/>
    </source>
</evidence>
<dbReference type="Proteomes" id="UP000245379">
    <property type="component" value="Unassembled WGS sequence"/>
</dbReference>
<dbReference type="EMBL" id="QGNZ01000001">
    <property type="protein sequence ID" value="PWS29362.1"/>
    <property type="molecule type" value="Genomic_DNA"/>
</dbReference>
<sequence>MFRGLNYPMFVDNLVCYFSLKPNARKLTKLSTLHLVLYRTIKQPNGQSENQNLLAKVNIVVLPN</sequence>